<evidence type="ECO:0000256" key="2">
    <source>
        <dbReference type="ARBA" id="ARBA00004442"/>
    </source>
</evidence>
<feature type="transmembrane region" description="Helical" evidence="8">
    <location>
        <begin position="1849"/>
        <end position="1873"/>
    </location>
</feature>
<dbReference type="Proteomes" id="UP001295684">
    <property type="component" value="Unassembled WGS sequence"/>
</dbReference>
<name>A0AAD1Y279_EUPCR</name>
<accession>A0AAD1Y279</accession>
<dbReference type="InterPro" id="IPR003368">
    <property type="entry name" value="POMP_repeat"/>
</dbReference>
<dbReference type="CDD" id="cd00064">
    <property type="entry name" value="FU"/>
    <property type="match status" value="1"/>
</dbReference>
<keyword evidence="8" id="KW-1133">Transmembrane helix</keyword>
<keyword evidence="7" id="KW-0998">Cell outer membrane</keyword>
<reference evidence="9" key="1">
    <citation type="submission" date="2023-07" db="EMBL/GenBank/DDBJ databases">
        <authorList>
            <consortium name="AG Swart"/>
            <person name="Singh M."/>
            <person name="Singh A."/>
            <person name="Seah K."/>
            <person name="Emmerich C."/>
        </authorList>
    </citation>
    <scope>NUCLEOTIDE SEQUENCE</scope>
    <source>
        <strain evidence="9">DP1</strain>
    </source>
</reference>
<organism evidence="9 10">
    <name type="scientific">Euplotes crassus</name>
    <dbReference type="NCBI Taxonomy" id="5936"/>
    <lineage>
        <taxon>Eukaryota</taxon>
        <taxon>Sar</taxon>
        <taxon>Alveolata</taxon>
        <taxon>Ciliophora</taxon>
        <taxon>Intramacronucleata</taxon>
        <taxon>Spirotrichea</taxon>
        <taxon>Hypotrichia</taxon>
        <taxon>Euplotida</taxon>
        <taxon>Euplotidae</taxon>
        <taxon>Moneuplotes</taxon>
    </lineage>
</organism>
<dbReference type="PANTHER" id="PTHR11319">
    <property type="entry name" value="G PROTEIN-COUPLED RECEPTOR-RELATED"/>
    <property type="match status" value="1"/>
</dbReference>
<evidence type="ECO:0000256" key="5">
    <source>
        <dbReference type="ARBA" id="ARBA00022729"/>
    </source>
</evidence>
<keyword evidence="10" id="KW-1185">Reference proteome</keyword>
<keyword evidence="6 8" id="KW-0472">Membrane</keyword>
<keyword evidence="5" id="KW-0732">Signal</keyword>
<evidence type="ECO:0000256" key="4">
    <source>
        <dbReference type="ARBA" id="ARBA00022525"/>
    </source>
</evidence>
<gene>
    <name evidence="9" type="ORF">ECRASSUSDP1_LOCUS24842</name>
</gene>
<feature type="transmembrane region" description="Helical" evidence="8">
    <location>
        <begin position="1658"/>
        <end position="1678"/>
    </location>
</feature>
<feature type="transmembrane region" description="Helical" evidence="8">
    <location>
        <begin position="1618"/>
        <end position="1637"/>
    </location>
</feature>
<dbReference type="InterPro" id="IPR011050">
    <property type="entry name" value="Pectin_lyase_fold/virulence"/>
</dbReference>
<dbReference type="CDD" id="cd19941">
    <property type="entry name" value="TIL"/>
    <property type="match status" value="1"/>
</dbReference>
<dbReference type="EMBL" id="CAMPGE010025603">
    <property type="protein sequence ID" value="CAI2383343.1"/>
    <property type="molecule type" value="Genomic_DNA"/>
</dbReference>
<dbReference type="NCBIfam" id="TIGR01376">
    <property type="entry name" value="POMP_repeat"/>
    <property type="match status" value="1"/>
</dbReference>
<dbReference type="GO" id="GO:0005576">
    <property type="term" value="C:extracellular region"/>
    <property type="evidence" value="ECO:0007669"/>
    <property type="project" value="UniProtKB-SubCell"/>
</dbReference>
<dbReference type="SMART" id="SM00261">
    <property type="entry name" value="FU"/>
    <property type="match status" value="2"/>
</dbReference>
<dbReference type="InterPro" id="IPR009030">
    <property type="entry name" value="Growth_fac_rcpt_cys_sf"/>
</dbReference>
<keyword evidence="8" id="KW-0812">Transmembrane</keyword>
<comment type="subcellular location">
    <subcellularLocation>
        <location evidence="1">Cell envelope</location>
    </subcellularLocation>
    <subcellularLocation>
        <location evidence="2">Cell outer membrane</location>
    </subcellularLocation>
    <subcellularLocation>
        <location evidence="3">Secreted</location>
    </subcellularLocation>
</comment>
<dbReference type="Gene3D" id="2.10.220.10">
    <property type="entry name" value="Hormone Receptor, Insulin-like Growth Factor Receptor 1, Chain A, domain 2"/>
    <property type="match status" value="1"/>
</dbReference>
<dbReference type="InterPro" id="IPR006212">
    <property type="entry name" value="Furin_repeat"/>
</dbReference>
<feature type="transmembrane region" description="Helical" evidence="8">
    <location>
        <begin position="1516"/>
        <end position="1539"/>
    </location>
</feature>
<feature type="transmembrane region" description="Helical" evidence="8">
    <location>
        <begin position="1551"/>
        <end position="1571"/>
    </location>
</feature>
<evidence type="ECO:0000313" key="9">
    <source>
        <dbReference type="EMBL" id="CAI2383343.1"/>
    </source>
</evidence>
<evidence type="ECO:0000256" key="6">
    <source>
        <dbReference type="ARBA" id="ARBA00023136"/>
    </source>
</evidence>
<proteinExistence type="predicted"/>
<feature type="transmembrane region" description="Helical" evidence="8">
    <location>
        <begin position="1816"/>
        <end position="1837"/>
    </location>
</feature>
<dbReference type="PANTHER" id="PTHR11319:SF35">
    <property type="entry name" value="OUTER MEMBRANE PROTEIN PMPC-RELATED"/>
    <property type="match status" value="1"/>
</dbReference>
<dbReference type="SUPFAM" id="SSF51126">
    <property type="entry name" value="Pectin lyase-like"/>
    <property type="match status" value="1"/>
</dbReference>
<evidence type="ECO:0000256" key="3">
    <source>
        <dbReference type="ARBA" id="ARBA00004613"/>
    </source>
</evidence>
<protein>
    <submittedName>
        <fullName evidence="9">Uncharacterized protein</fullName>
    </submittedName>
</protein>
<feature type="transmembrane region" description="Helical" evidence="8">
    <location>
        <begin position="1709"/>
        <end position="1734"/>
    </location>
</feature>
<evidence type="ECO:0000313" key="10">
    <source>
        <dbReference type="Proteomes" id="UP001295684"/>
    </source>
</evidence>
<keyword evidence="4" id="KW-0964">Secreted</keyword>
<evidence type="ECO:0000256" key="1">
    <source>
        <dbReference type="ARBA" id="ARBA00004196"/>
    </source>
</evidence>
<sequence>MPAFFQNRSLLRECSLTCKTCDDDSKCLTCRDGYQYDPITHLCEAPQCGPNEFYSGSTLSCVDCGNSCSEQCAYRNECFACPDGQYFDLNSYLCVDQCDLLKIQINHSTLGSVSICRSREFYINPLSQSTTELGTIKNPYKELNSAFQELFYFHSHSDNKIVINLYEDTTNFIKEETYLRNITEIIIKSYSDTDYEPRKAKIVGIEKQSNKYQSFSPSKLILLDLQNIDFKIEIQEDIEIPVEDKQLLLQSEDSILLIYKTNLIIQNIHLSTEYGYISALKIFLNPIKCEQNLISISASTVIHEGGFMSTSQQMSLEIINSEFDLYKSKYGLNLNLSCSQPEEIVPVLTNVTNTRFYFSQDPPPEVQSKREFFIQYGGHDLSFTNTTFMHYGINSSSGYNFVLKSDQTCNYTSIKPRAINITDVKILLNSSWNFPPEEMYFGLLISESSRTRQISTYLLRNIEISNVQIMKISPLRIETNEESECQIYNITFTNLTTAVEIMHISGCKELKMHQSTFKNITSMINGLLSLDVINNATISSTVLKEVHLKVPLKSQLMSFTNSKTGRLEITNFTYSNGSLGEMQTLLSLENLIGDTVITNFQARNIISSSSSYIKIKSSKSILLDSLGFADCSSISTTGRYTNSILIDLSEIYSELTTNITIRKVDVINSTVNTLWISNKEQSKPNTLYITVSDLHITNTIFTSLPMLISTGNQFSGDILHVKFNRLIFENISSPEEAELVTFGHQTQQFVEIHNSVFRNISQMGMVIEGKNKTTKMQTKVLLNNITAEGCHCNYCSFLTSRSPSEVHVLSSSFTRISSISKGSVFSIYQSEAAFVINNSLFYQNQAINGAIFFTDSNAFVNCTECNFTDNFAITNSIASFGVGTYINFHNCTLQNNQAFSTPVLELSLSPEESIISNCTIKNNTILPKSYITSTLSTHTYINPLFTHHIASTPSIFPSSIYPSALTTNLCSLSITTNTLFLHQPSILHSSFSSVTFSQTLISSTTTPYNLITTVHSNISVTDLTITGVHGEGDKYVLTAEESTVRVDRIEVDKGSVGVLDSADCQVILDGVVVNQETQREYVVKVVKGNKVVIRGAWFGGGFGVKSVVYLYKSTVEEVGDVKILNVEGVGIYAVQSVVESFSNITLKNVTMGAYLQDSQIKLFANSTFENCGTDNVKYGGAIYIHKKNEISAKNNEMISNCNFTNNKAQNGAAIAINNQSNSQNVILISDTSFDSNTATVQGGGIYYTDRRPLMKGLRLSKNNAVYGSDIASHSYMIRFINFGENITTLDSVGSGVIIKEVYQAKLVDYDGQTMNLINKGVIKIERNLSHTSTGGIPYARITNGVANLTDFSFIALPGSLNIPFSLTSNHINYEDSNQLSQLKNTSEESKFIVNFRYCKPGEIQTDNKTCTQCNFGSYSLEWNSTRCQPCIQNANCLGADKIEAHKGYWRSKNRSENVISCLREKSCLGGYHPDGEHPVACEKGYEGFLCAECSIVDGNKYQPSYNYECLKCPSKIVNLLEIISFQLIALAFISFIIIINYKKKGENQLSVLLRIFINYMQLMTIIMTSNINFPSVFHKVFTQSDRVNSPQRTFFSFDCLIENYEIRMFAPSNALLKLSLYLILPIVVLIFVVLGILSYRLLMRYCKSKKKFNWKRCIAISFICIVFIFHPTLISQFLSTLQCVKVDSDDFRMLMHMEFKCYSSDHLKWIFLVGFPILLIWVIGMPAIAFFILLRKKRLLEFPEEQKNLLVLYQGLRSRKFYWELINTFRKFIVISLNIFMEEYNPYYRILCIILSLTIIARMQERLRPYKIDSNNKIEMLCVITIILTLYCTLVFIPKNEGVNSVYYISLILAYTININFIVQWAYLVLCYLNDTKTLDNRYFRKFMIIYAFVLCKKTKQFSEQIPDKKLLKISPTKNRKRIKKRKKRLRQKVNKKQKPRFMIRRDSSFRSPAQLINNFEGEKAEPVSWQINPDTKQLSRRSVVVINPSMTQFAKSDERLIEPRSIFPREERKKQ</sequence>
<dbReference type="SUPFAM" id="SSF57184">
    <property type="entry name" value="Growth factor receptor domain"/>
    <property type="match status" value="1"/>
</dbReference>
<comment type="caution">
    <text evidence="9">The sequence shown here is derived from an EMBL/GenBank/DDBJ whole genome shotgun (WGS) entry which is preliminary data.</text>
</comment>
<evidence type="ECO:0000256" key="8">
    <source>
        <dbReference type="SAM" id="Phobius"/>
    </source>
</evidence>
<evidence type="ECO:0000256" key="7">
    <source>
        <dbReference type="ARBA" id="ARBA00023237"/>
    </source>
</evidence>